<protein>
    <submittedName>
        <fullName evidence="2">Uncharacterized protein LOC128199469 isoform X1</fullName>
    </submittedName>
</protein>
<accession>A0ABM3M144</accession>
<evidence type="ECO:0000313" key="2">
    <source>
        <dbReference type="RefSeq" id="XP_052745108.1"/>
    </source>
</evidence>
<reference evidence="2" key="1">
    <citation type="submission" date="2025-08" db="UniProtKB">
        <authorList>
            <consortium name="RefSeq"/>
        </authorList>
    </citation>
    <scope>IDENTIFICATION</scope>
</reference>
<gene>
    <name evidence="2" type="primary">LOC128199469</name>
</gene>
<proteinExistence type="predicted"/>
<dbReference type="Proteomes" id="UP001652582">
    <property type="component" value="Chromosome 24"/>
</dbReference>
<dbReference type="GeneID" id="128199469"/>
<sequence>MSDDETTCKLAAETMLEANGADDDWDVETSIEALHRLRHAAAPAARAAELPVVRYHLLDLLRLIIPELPAHDTAFLHDYCAVLQRGDERAIHTVTCRVVQSIEDALRATAAGAPDALGGQRAVLGAWLSAAALAETPRAPRVRPALRQLLARSAPVEREALAAGWRRALPAGALLALSDCVRAPRPAGAADAPSLAELLLRAALCRLQPAGAPDRSRGGAPRLDDLDAVLTTWELRRRAAPADAERVALFGRVLAVAPAGERARPLRRLAAAKRAPRDDAPAAARADRRAGVGKLQVLFGDEDKILTPGKKRKRLGADARQRK</sequence>
<evidence type="ECO:0000313" key="1">
    <source>
        <dbReference type="Proteomes" id="UP001652582"/>
    </source>
</evidence>
<name>A0ABM3M144_BICAN</name>
<organism evidence="1 2">
    <name type="scientific">Bicyclus anynana</name>
    <name type="common">Squinting bush brown butterfly</name>
    <dbReference type="NCBI Taxonomy" id="110368"/>
    <lineage>
        <taxon>Eukaryota</taxon>
        <taxon>Metazoa</taxon>
        <taxon>Ecdysozoa</taxon>
        <taxon>Arthropoda</taxon>
        <taxon>Hexapoda</taxon>
        <taxon>Insecta</taxon>
        <taxon>Pterygota</taxon>
        <taxon>Neoptera</taxon>
        <taxon>Endopterygota</taxon>
        <taxon>Lepidoptera</taxon>
        <taxon>Glossata</taxon>
        <taxon>Ditrysia</taxon>
        <taxon>Papilionoidea</taxon>
        <taxon>Nymphalidae</taxon>
        <taxon>Satyrinae</taxon>
        <taxon>Satyrini</taxon>
        <taxon>Mycalesina</taxon>
        <taxon>Bicyclus</taxon>
    </lineage>
</organism>
<keyword evidence="1" id="KW-1185">Reference proteome</keyword>
<dbReference type="RefSeq" id="XP_052745108.1">
    <property type="nucleotide sequence ID" value="XM_052889148.1"/>
</dbReference>